<dbReference type="InterPro" id="IPR026960">
    <property type="entry name" value="RVT-Znf"/>
</dbReference>
<dbReference type="PANTHER" id="PTHR36617">
    <property type="entry name" value="PROTEIN, PUTATIVE-RELATED"/>
    <property type="match status" value="1"/>
</dbReference>
<reference evidence="2" key="1">
    <citation type="submission" date="2023-08" db="EMBL/GenBank/DDBJ databases">
        <title>A de novo genome assembly of Solanum verrucosum Schlechtendal, a Mexican diploid species geographically isolated from the other diploid A-genome species in potato relatives.</title>
        <authorList>
            <person name="Hosaka K."/>
        </authorList>
    </citation>
    <scope>NUCLEOTIDE SEQUENCE</scope>
    <source>
        <tissue evidence="2">Young leaves</tissue>
    </source>
</reference>
<accession>A0AAF0U0P6</accession>
<name>A0AAF0U0P6_SOLVR</name>
<protein>
    <recommendedName>
        <fullName evidence="1">Reverse transcriptase zinc-binding domain-containing protein</fullName>
    </recommendedName>
</protein>
<feature type="domain" description="Reverse transcriptase zinc-binding" evidence="1">
    <location>
        <begin position="253"/>
        <end position="313"/>
    </location>
</feature>
<keyword evidence="3" id="KW-1185">Reference proteome</keyword>
<evidence type="ECO:0000259" key="1">
    <source>
        <dbReference type="Pfam" id="PF13966"/>
    </source>
</evidence>
<evidence type="ECO:0000313" key="2">
    <source>
        <dbReference type="EMBL" id="WMV35468.1"/>
    </source>
</evidence>
<dbReference type="PANTHER" id="PTHR36617:SF16">
    <property type="entry name" value="OS04G0516500 PROTEIN"/>
    <property type="match status" value="1"/>
</dbReference>
<evidence type="ECO:0000313" key="3">
    <source>
        <dbReference type="Proteomes" id="UP001234989"/>
    </source>
</evidence>
<dbReference type="Pfam" id="PF13966">
    <property type="entry name" value="zf-RVT"/>
    <property type="match status" value="1"/>
</dbReference>
<gene>
    <name evidence="2" type="ORF">MTR67_028853</name>
</gene>
<dbReference type="EMBL" id="CP133617">
    <property type="protein sequence ID" value="WMV35468.1"/>
    <property type="molecule type" value="Genomic_DNA"/>
</dbReference>
<dbReference type="AlphaFoldDB" id="A0AAF0U0P6"/>
<dbReference type="Proteomes" id="UP001234989">
    <property type="component" value="Chromosome 6"/>
</dbReference>
<organism evidence="2 3">
    <name type="scientific">Solanum verrucosum</name>
    <dbReference type="NCBI Taxonomy" id="315347"/>
    <lineage>
        <taxon>Eukaryota</taxon>
        <taxon>Viridiplantae</taxon>
        <taxon>Streptophyta</taxon>
        <taxon>Embryophyta</taxon>
        <taxon>Tracheophyta</taxon>
        <taxon>Spermatophyta</taxon>
        <taxon>Magnoliopsida</taxon>
        <taxon>eudicotyledons</taxon>
        <taxon>Gunneridae</taxon>
        <taxon>Pentapetalae</taxon>
        <taxon>asterids</taxon>
        <taxon>lamiids</taxon>
        <taxon>Solanales</taxon>
        <taxon>Solanaceae</taxon>
        <taxon>Solanoideae</taxon>
        <taxon>Solaneae</taxon>
        <taxon>Solanum</taxon>
    </lineage>
</organism>
<sequence>MGRVWGSEGLINGPRVVAGDVNVVRFPFEKKNCNKFNKKMEEFSEFIVDMELQDLPLVDQRILSDDESYLRAVLTVKFEENARREEVSWRQRSRAPWLKEGDIDSTFFHRTANCHKRYNNIDKQIINGSNVTEPAEIRDEVTTFYQKLYTETEVWRPKFNPRGDKADELGLWKEIIIARYSKEGPWTTQRKTMFWNDVLVGQTPLRQQFPDIYNLNQQKLTTILEFYNTLEQAKSLNFEEDRLLWKLNKDSKFRVKAAYKLLDISTETKEWWPWKMIWKGKIPHKVDRFTWLVANQAVLTLDNLMKRGRQLCSKFFL</sequence>
<proteinExistence type="predicted"/>